<dbReference type="AlphaFoldDB" id="A0A9J6DB16"/>
<keyword evidence="4" id="KW-1185">Reference proteome</keyword>
<dbReference type="GO" id="GO:0051231">
    <property type="term" value="P:spindle elongation"/>
    <property type="evidence" value="ECO:0007669"/>
    <property type="project" value="TreeGrafter"/>
</dbReference>
<proteinExistence type="predicted"/>
<dbReference type="PANTHER" id="PTHR47969">
    <property type="entry name" value="CHROMOSOME-ASSOCIATED KINESIN KIF4A-RELATED"/>
    <property type="match status" value="1"/>
</dbReference>
<dbReference type="PANTHER" id="PTHR47969:SF28">
    <property type="entry name" value="KINESIN-LIKE PROTEIN KIF21B"/>
    <property type="match status" value="1"/>
</dbReference>
<dbReference type="GO" id="GO:0007018">
    <property type="term" value="P:microtubule-based movement"/>
    <property type="evidence" value="ECO:0007669"/>
    <property type="project" value="InterPro"/>
</dbReference>
<protein>
    <submittedName>
        <fullName evidence="3">Uncharacterized protein</fullName>
    </submittedName>
</protein>
<dbReference type="VEuPathDB" id="VectorBase:LOC119176697"/>
<dbReference type="InterPro" id="IPR036961">
    <property type="entry name" value="Kinesin_motor_dom_sf"/>
</dbReference>
<dbReference type="InterPro" id="IPR027640">
    <property type="entry name" value="Kinesin-like_fam"/>
</dbReference>
<dbReference type="GO" id="GO:0005524">
    <property type="term" value="F:ATP binding"/>
    <property type="evidence" value="ECO:0007669"/>
    <property type="project" value="UniProtKB-KW"/>
</dbReference>
<dbReference type="InterPro" id="IPR027417">
    <property type="entry name" value="P-loop_NTPase"/>
</dbReference>
<evidence type="ECO:0000256" key="1">
    <source>
        <dbReference type="ARBA" id="ARBA00022741"/>
    </source>
</evidence>
<evidence type="ECO:0000313" key="4">
    <source>
        <dbReference type="Proteomes" id="UP000821866"/>
    </source>
</evidence>
<dbReference type="GO" id="GO:0007052">
    <property type="term" value="P:mitotic spindle organization"/>
    <property type="evidence" value="ECO:0007669"/>
    <property type="project" value="TreeGrafter"/>
</dbReference>
<gene>
    <name evidence="3" type="ORF">HPB51_017414</name>
</gene>
<dbReference type="Proteomes" id="UP000821866">
    <property type="component" value="Chromosome 8"/>
</dbReference>
<reference evidence="3" key="2">
    <citation type="submission" date="2021-09" db="EMBL/GenBank/DDBJ databases">
        <authorList>
            <person name="Jia N."/>
            <person name="Wang J."/>
            <person name="Shi W."/>
            <person name="Du L."/>
            <person name="Sun Y."/>
            <person name="Zhan W."/>
            <person name="Jiang J."/>
            <person name="Wang Q."/>
            <person name="Zhang B."/>
            <person name="Ji P."/>
            <person name="Sakyi L.B."/>
            <person name="Cui X."/>
            <person name="Yuan T."/>
            <person name="Jiang B."/>
            <person name="Yang W."/>
            <person name="Lam T.T.-Y."/>
            <person name="Chang Q."/>
            <person name="Ding S."/>
            <person name="Wang X."/>
            <person name="Zhu J."/>
            <person name="Ruan X."/>
            <person name="Zhao L."/>
            <person name="Wei J."/>
            <person name="Que T."/>
            <person name="Du C."/>
            <person name="Cheng J."/>
            <person name="Dai P."/>
            <person name="Han X."/>
            <person name="Huang E."/>
            <person name="Gao Y."/>
            <person name="Liu J."/>
            <person name="Shao H."/>
            <person name="Ye R."/>
            <person name="Li L."/>
            <person name="Wei W."/>
            <person name="Wang X."/>
            <person name="Wang C."/>
            <person name="Huo Q."/>
            <person name="Li W."/>
            <person name="Guo W."/>
            <person name="Chen H."/>
            <person name="Chen S."/>
            <person name="Zhou L."/>
            <person name="Zhou L."/>
            <person name="Ni X."/>
            <person name="Tian J."/>
            <person name="Zhou Y."/>
            <person name="Sheng Y."/>
            <person name="Liu T."/>
            <person name="Pan Y."/>
            <person name="Xia L."/>
            <person name="Li J."/>
            <person name="Zhao F."/>
            <person name="Cao W."/>
        </authorList>
    </citation>
    <scope>NUCLEOTIDE SEQUENCE</scope>
    <source>
        <strain evidence="3">Rmic-2018</strain>
        <tissue evidence="3">Larvae</tissue>
    </source>
</reference>
<dbReference type="Gene3D" id="3.40.850.10">
    <property type="entry name" value="Kinesin motor domain"/>
    <property type="match status" value="1"/>
</dbReference>
<sequence length="123" mass="14310">MMACVSPCDLDFVERLNSLRHVNWFKNIKNLIAVNEDKSSDTITALRMEIQEHKRELKECKQGRCSAGERWHRASERQVLPEHPAPARKQLVHPYEGRPKKLDAVLEGMVDPQERYLLTSCWA</sequence>
<evidence type="ECO:0000256" key="2">
    <source>
        <dbReference type="ARBA" id="ARBA00022840"/>
    </source>
</evidence>
<dbReference type="SUPFAM" id="SSF52540">
    <property type="entry name" value="P-loop containing nucleoside triphosphate hydrolases"/>
    <property type="match status" value="1"/>
</dbReference>
<reference evidence="3" key="1">
    <citation type="journal article" date="2020" name="Cell">
        <title>Large-Scale Comparative Analyses of Tick Genomes Elucidate Their Genetic Diversity and Vector Capacities.</title>
        <authorList>
            <consortium name="Tick Genome and Microbiome Consortium (TIGMIC)"/>
            <person name="Jia N."/>
            <person name="Wang J."/>
            <person name="Shi W."/>
            <person name="Du L."/>
            <person name="Sun Y."/>
            <person name="Zhan W."/>
            <person name="Jiang J.F."/>
            <person name="Wang Q."/>
            <person name="Zhang B."/>
            <person name="Ji P."/>
            <person name="Bell-Sakyi L."/>
            <person name="Cui X.M."/>
            <person name="Yuan T.T."/>
            <person name="Jiang B.G."/>
            <person name="Yang W.F."/>
            <person name="Lam T.T."/>
            <person name="Chang Q.C."/>
            <person name="Ding S.J."/>
            <person name="Wang X.J."/>
            <person name="Zhu J.G."/>
            <person name="Ruan X.D."/>
            <person name="Zhao L."/>
            <person name="Wei J.T."/>
            <person name="Ye R.Z."/>
            <person name="Que T.C."/>
            <person name="Du C.H."/>
            <person name="Zhou Y.H."/>
            <person name="Cheng J.X."/>
            <person name="Dai P.F."/>
            <person name="Guo W.B."/>
            <person name="Han X.H."/>
            <person name="Huang E.J."/>
            <person name="Li L.F."/>
            <person name="Wei W."/>
            <person name="Gao Y.C."/>
            <person name="Liu J.Z."/>
            <person name="Shao H.Z."/>
            <person name="Wang X."/>
            <person name="Wang C.C."/>
            <person name="Yang T.C."/>
            <person name="Huo Q.B."/>
            <person name="Li W."/>
            <person name="Chen H.Y."/>
            <person name="Chen S.E."/>
            <person name="Zhou L.G."/>
            <person name="Ni X.B."/>
            <person name="Tian J.H."/>
            <person name="Sheng Y."/>
            <person name="Liu T."/>
            <person name="Pan Y.S."/>
            <person name="Xia L.Y."/>
            <person name="Li J."/>
            <person name="Zhao F."/>
            <person name="Cao W.C."/>
        </authorList>
    </citation>
    <scope>NUCLEOTIDE SEQUENCE</scope>
    <source>
        <strain evidence="3">Rmic-2018</strain>
    </source>
</reference>
<comment type="caution">
    <text evidence="3">The sequence shown here is derived from an EMBL/GenBank/DDBJ whole genome shotgun (WGS) entry which is preliminary data.</text>
</comment>
<keyword evidence="1" id="KW-0547">Nucleotide-binding</keyword>
<keyword evidence="2" id="KW-0067">ATP-binding</keyword>
<organism evidence="3 4">
    <name type="scientific">Rhipicephalus microplus</name>
    <name type="common">Cattle tick</name>
    <name type="synonym">Boophilus microplus</name>
    <dbReference type="NCBI Taxonomy" id="6941"/>
    <lineage>
        <taxon>Eukaryota</taxon>
        <taxon>Metazoa</taxon>
        <taxon>Ecdysozoa</taxon>
        <taxon>Arthropoda</taxon>
        <taxon>Chelicerata</taxon>
        <taxon>Arachnida</taxon>
        <taxon>Acari</taxon>
        <taxon>Parasitiformes</taxon>
        <taxon>Ixodida</taxon>
        <taxon>Ixodoidea</taxon>
        <taxon>Ixodidae</taxon>
        <taxon>Rhipicephalinae</taxon>
        <taxon>Rhipicephalus</taxon>
        <taxon>Boophilus</taxon>
    </lineage>
</organism>
<dbReference type="GO" id="GO:0005875">
    <property type="term" value="C:microtubule associated complex"/>
    <property type="evidence" value="ECO:0007669"/>
    <property type="project" value="TreeGrafter"/>
</dbReference>
<name>A0A9J6DB16_RHIMP</name>
<dbReference type="EMBL" id="JABSTU010000010">
    <property type="protein sequence ID" value="KAH8019187.1"/>
    <property type="molecule type" value="Genomic_DNA"/>
</dbReference>
<dbReference type="GO" id="GO:0003777">
    <property type="term" value="F:microtubule motor activity"/>
    <property type="evidence" value="ECO:0007669"/>
    <property type="project" value="InterPro"/>
</dbReference>
<evidence type="ECO:0000313" key="3">
    <source>
        <dbReference type="EMBL" id="KAH8019187.1"/>
    </source>
</evidence>
<accession>A0A9J6DB16</accession>